<dbReference type="SUPFAM" id="SSF48425">
    <property type="entry name" value="Sec7 domain"/>
    <property type="match status" value="1"/>
</dbReference>
<dbReference type="SMART" id="SM00164">
    <property type="entry name" value="TBC"/>
    <property type="match status" value="1"/>
</dbReference>
<dbReference type="eggNOG" id="KOG2223">
    <property type="taxonomic scope" value="Eukaryota"/>
</dbReference>
<feature type="compositionally biased region" description="Polar residues" evidence="1">
    <location>
        <begin position="220"/>
        <end position="275"/>
    </location>
</feature>
<feature type="compositionally biased region" description="Polar residues" evidence="1">
    <location>
        <begin position="188"/>
        <end position="205"/>
    </location>
</feature>
<dbReference type="InterPro" id="IPR000195">
    <property type="entry name" value="Rab-GAP-TBC_dom"/>
</dbReference>
<proteinExistence type="predicted"/>
<feature type="region of interest" description="Disordered" evidence="1">
    <location>
        <begin position="120"/>
        <end position="280"/>
    </location>
</feature>
<dbReference type="InterPro" id="IPR035969">
    <property type="entry name" value="Rab-GAP_TBC_sf"/>
</dbReference>
<dbReference type="OrthoDB" id="18431at2759"/>
<dbReference type="SUPFAM" id="SSF50729">
    <property type="entry name" value="PH domain-like"/>
    <property type="match status" value="1"/>
</dbReference>
<name>A4VE41_TETTS</name>
<dbReference type="GO" id="GO:0005737">
    <property type="term" value="C:cytoplasm"/>
    <property type="evidence" value="ECO:0007669"/>
    <property type="project" value="UniProtKB-ARBA"/>
</dbReference>
<dbReference type="KEGG" id="tet:TTHERM_00402039"/>
<evidence type="ECO:0000313" key="4">
    <source>
        <dbReference type="EMBL" id="EDK31800.2"/>
    </source>
</evidence>
<dbReference type="Proteomes" id="UP000009168">
    <property type="component" value="Unassembled WGS sequence"/>
</dbReference>
<dbReference type="EMBL" id="GG662719">
    <property type="protein sequence ID" value="EDK31800.2"/>
    <property type="molecule type" value="Genomic_DNA"/>
</dbReference>
<dbReference type="SMART" id="SM00222">
    <property type="entry name" value="Sec7"/>
    <property type="match status" value="1"/>
</dbReference>
<feature type="compositionally biased region" description="Polar residues" evidence="1">
    <location>
        <begin position="124"/>
        <end position="137"/>
    </location>
</feature>
<feature type="region of interest" description="Disordered" evidence="1">
    <location>
        <begin position="687"/>
        <end position="711"/>
    </location>
</feature>
<dbReference type="InterPro" id="IPR011993">
    <property type="entry name" value="PH-like_dom_sf"/>
</dbReference>
<dbReference type="Gene3D" id="1.10.220.20">
    <property type="match status" value="1"/>
</dbReference>
<organism evidence="4 5">
    <name type="scientific">Tetrahymena thermophila (strain SB210)</name>
    <dbReference type="NCBI Taxonomy" id="312017"/>
    <lineage>
        <taxon>Eukaryota</taxon>
        <taxon>Sar</taxon>
        <taxon>Alveolata</taxon>
        <taxon>Ciliophora</taxon>
        <taxon>Intramacronucleata</taxon>
        <taxon>Oligohymenophorea</taxon>
        <taxon>Hymenostomatida</taxon>
        <taxon>Tetrahymenina</taxon>
        <taxon>Tetrahymenidae</taxon>
        <taxon>Tetrahymena</taxon>
    </lineage>
</organism>
<evidence type="ECO:0000256" key="1">
    <source>
        <dbReference type="SAM" id="MobiDB-lite"/>
    </source>
</evidence>
<accession>A4VE41</accession>
<evidence type="ECO:0000259" key="2">
    <source>
        <dbReference type="PROSITE" id="PS50086"/>
    </source>
</evidence>
<dbReference type="InterPro" id="IPR035999">
    <property type="entry name" value="Sec7_dom_sf"/>
</dbReference>
<dbReference type="STRING" id="312017.A4VE41"/>
<dbReference type="SUPFAM" id="SSF47923">
    <property type="entry name" value="Ypt/Rab-GAP domain of gyp1p"/>
    <property type="match status" value="2"/>
</dbReference>
<dbReference type="HOGENOM" id="CLU_361892_0_0_1"/>
<reference evidence="5" key="1">
    <citation type="journal article" date="2006" name="PLoS Biol.">
        <title>Macronuclear genome sequence of the ciliate Tetrahymena thermophila, a model eukaryote.</title>
        <authorList>
            <person name="Eisen J.A."/>
            <person name="Coyne R.S."/>
            <person name="Wu M."/>
            <person name="Wu D."/>
            <person name="Thiagarajan M."/>
            <person name="Wortman J.R."/>
            <person name="Badger J.H."/>
            <person name="Ren Q."/>
            <person name="Amedeo P."/>
            <person name="Jones K.M."/>
            <person name="Tallon L.J."/>
            <person name="Delcher A.L."/>
            <person name="Salzberg S.L."/>
            <person name="Silva J.C."/>
            <person name="Haas B.J."/>
            <person name="Majoros W.H."/>
            <person name="Farzad M."/>
            <person name="Carlton J.M."/>
            <person name="Smith R.K. Jr."/>
            <person name="Garg J."/>
            <person name="Pearlman R.E."/>
            <person name="Karrer K.M."/>
            <person name="Sun L."/>
            <person name="Manning G."/>
            <person name="Elde N.C."/>
            <person name="Turkewitz A.P."/>
            <person name="Asai D.J."/>
            <person name="Wilkes D.E."/>
            <person name="Wang Y."/>
            <person name="Cai H."/>
            <person name="Collins K."/>
            <person name="Stewart B.A."/>
            <person name="Lee S.R."/>
            <person name="Wilamowska K."/>
            <person name="Weinberg Z."/>
            <person name="Ruzzo W.L."/>
            <person name="Wloga D."/>
            <person name="Gaertig J."/>
            <person name="Frankel J."/>
            <person name="Tsao C.-C."/>
            <person name="Gorovsky M.A."/>
            <person name="Keeling P.J."/>
            <person name="Waller R.F."/>
            <person name="Patron N.J."/>
            <person name="Cherry J.M."/>
            <person name="Stover N.A."/>
            <person name="Krieger C.J."/>
            <person name="del Toro C."/>
            <person name="Ryder H.F."/>
            <person name="Williamson S.C."/>
            <person name="Barbeau R.A."/>
            <person name="Hamilton E.P."/>
            <person name="Orias E."/>
        </authorList>
    </citation>
    <scope>NUCLEOTIDE SEQUENCE [LARGE SCALE GENOMIC DNA]</scope>
    <source>
        <strain evidence="5">SB210</strain>
    </source>
</reference>
<dbReference type="GeneID" id="7839647"/>
<dbReference type="PANTHER" id="PTHR10663:SF388">
    <property type="entry name" value="GOLGI-SPECIFIC BREFELDIN A-RESISTANCE GUANINE NUCLEOTIDE EXCHANGE FACTOR 1"/>
    <property type="match status" value="1"/>
</dbReference>
<dbReference type="Pfam" id="PF01369">
    <property type="entry name" value="Sec7"/>
    <property type="match status" value="1"/>
</dbReference>
<dbReference type="Gene3D" id="1.10.472.80">
    <property type="entry name" value="Ypt/Rab-GAP domain of gyp1p, domain 3"/>
    <property type="match status" value="1"/>
</dbReference>
<dbReference type="Gene3D" id="1.10.1000.11">
    <property type="entry name" value="Arf Nucleotide-binding Site Opener,domain 2"/>
    <property type="match status" value="1"/>
</dbReference>
<evidence type="ECO:0000259" key="3">
    <source>
        <dbReference type="PROSITE" id="PS50190"/>
    </source>
</evidence>
<feature type="region of interest" description="Disordered" evidence="1">
    <location>
        <begin position="30"/>
        <end position="94"/>
    </location>
</feature>
<dbReference type="InterPro" id="IPR000904">
    <property type="entry name" value="Sec7_dom"/>
</dbReference>
<feature type="domain" description="Rab-GAP TBC" evidence="2">
    <location>
        <begin position="1203"/>
        <end position="1403"/>
    </location>
</feature>
<dbReference type="InParanoid" id="A4VE41"/>
<dbReference type="GO" id="GO:0032012">
    <property type="term" value="P:regulation of ARF protein signal transduction"/>
    <property type="evidence" value="ECO:0007669"/>
    <property type="project" value="InterPro"/>
</dbReference>
<sequence length="1482" mass="173016">MNNPEQYGSVKKKLANISSFQAGPQALVQDPQIQQAKSDHAAPSAYSTSQFSTTSMRDGSNMIYQNGNIQQSNQYRLDLSSTKKEQGLSDQEYKGANISKNKSIDIKDFQIETDQIDENKLVKQKSNSSKIRNQNSSESKKSIQKSNSDSSDPQIIIQYNSDEEDGDESEEDNAHDDDDDNEEEEYKNNSANNHFSQKNLNGNAPQKQQQQQAERRFSDNKQSVDQFSQNGINKKPNQSPFQHSNTNQSQKTSPMNQNRSINGNQYQGESINQNQENKKQIKDYNIKDNEEDFEEYNIQASSKVENQIQNVNDQNPSLNLNSGTILEGVNGFNQKDHSNNTTKSTQGYKINSIHLNNHEQYLKQTIPISSNNQQVNKQRSQSNQGNINPLYSNTENKSHRAKTIFDRKVVNGETQNTQNTPQNNRLSVLEEKFSTEQSERLNEQQFTSYNTNWNQSISPEKQNRLSNQMNIKETNNSFYKEKEAEQLESDANHIYNINQPKDKESLIQFEDASKENSFNSKGKRKLSFNEHEDHVIQRNALNKESFEIHYSNHKQNQLFLDSSHQLKEIEESQLKRIISDTNHQKKNLLVKDEMGNSNNNNLDIGNQDLGKHMGKEIVIIPSSITNNNIQGGQKQIQSERVNTKSSSQSKLQTTALNKLELEKKKERKIQKFCQKFFKDLLKNRSGVPTLTQNNRKMNLDSETPNPDYNQQRSAKEGLLNEDLRKELFNIEEHQKYRLVMDQFLKKFNKNPKEAIQFLIEKQLCDDSDEDIAYMLLTTEGLNKEQLGQFFGSNKERNQKILEAFCGLMDFRNLRFDEAMRLFLSRFRLPGESQQIDRIVQKFTKVYSNDNPTVFKDEDTPYILCYSAIMLNVDAHSEKIEKNRKMQKATFVSNNLQCTRNAVSKEFLEQLYDNIVKEKFETKVDYIEKIYSRVPIDSMKTQFDGQNRIRILKELQNGYNFLKYGRYGKPHMRKVFINEARDKIVWNEVSEQPQMNNLMDKNANQKQPVEKKFKQRYILIKDITDLTLGSNATEVMKKNNVPPEFDQFCFSIITSKRTLDLKSNDMDTKFKWIAFLYNDLNDKRQQRKNKASITPEQKQINQERINEIWRLDIFSKWEDHWDYTSSKPKNISKYEKKFQKSNFFSSICSCLSKRNQNGNIKSLNEENNSNNSQVPFGSKKDYEELDLAHQNNKSLLLISLWKIGMPKWVRKTIWPLSIGNRLEITENLYKILLKQVQVSENNIGIANNQIMISIEKMKADLSNRSGKRFFSQFNAPQLKMLENVLSAFIFYRPDVGYINEAMPNLAAVLISQLDEEYAVFKAFINLLHSYHFLTFFRGEMSEIKWRVQFFNEYLQKRMHLVLQHFKALDLSSELFVMHWFLNLFSNVFDQETVLRIWDNFLLEGEVFAYKAGIAFIEYFHLEFKMATFDDAINFLKNPPDDIFCSDLYFDIIEDIKIPVKDFNDRLDQQNVAKLAPYILQQLL</sequence>
<keyword evidence="5" id="KW-1185">Reference proteome</keyword>
<feature type="region of interest" description="Disordered" evidence="1">
    <location>
        <begin position="630"/>
        <end position="649"/>
    </location>
</feature>
<dbReference type="Gene3D" id="2.30.29.30">
    <property type="entry name" value="Pleckstrin-homology domain (PH domain)/Phosphotyrosine-binding domain (PTB)"/>
    <property type="match status" value="1"/>
</dbReference>
<protein>
    <submittedName>
        <fullName evidence="4">Rab-GTPase-TBC domain protein</fullName>
    </submittedName>
</protein>
<feature type="compositionally biased region" description="Basic and acidic residues" evidence="1">
    <location>
        <begin position="81"/>
        <end position="93"/>
    </location>
</feature>
<feature type="region of interest" description="Disordered" evidence="1">
    <location>
        <begin position="372"/>
        <end position="399"/>
    </location>
</feature>
<dbReference type="InterPro" id="IPR023394">
    <property type="entry name" value="Sec7_C_sf"/>
</dbReference>
<feature type="compositionally biased region" description="Polar residues" evidence="1">
    <location>
        <begin position="372"/>
        <end position="395"/>
    </location>
</feature>
<gene>
    <name evidence="4" type="ORF">TTHERM_00402039</name>
</gene>
<dbReference type="GO" id="GO:0005085">
    <property type="term" value="F:guanyl-nucleotide exchange factor activity"/>
    <property type="evidence" value="ECO:0007669"/>
    <property type="project" value="InterPro"/>
</dbReference>
<dbReference type="CDD" id="cd00171">
    <property type="entry name" value="Sec7"/>
    <property type="match status" value="1"/>
</dbReference>
<feature type="compositionally biased region" description="Polar residues" evidence="1">
    <location>
        <begin position="45"/>
        <end position="75"/>
    </location>
</feature>
<dbReference type="GO" id="GO:0012505">
    <property type="term" value="C:endomembrane system"/>
    <property type="evidence" value="ECO:0007669"/>
    <property type="project" value="UniProtKB-ARBA"/>
</dbReference>
<feature type="compositionally biased region" description="Acidic residues" evidence="1">
    <location>
        <begin position="161"/>
        <end position="185"/>
    </location>
</feature>
<dbReference type="PANTHER" id="PTHR10663">
    <property type="entry name" value="GUANYL-NUCLEOTIDE EXCHANGE FACTOR"/>
    <property type="match status" value="1"/>
</dbReference>
<dbReference type="eggNOG" id="KOG0929">
    <property type="taxonomic scope" value="Eukaryota"/>
</dbReference>
<feature type="compositionally biased region" description="Polar residues" evidence="1">
    <location>
        <begin position="144"/>
        <end position="160"/>
    </location>
</feature>
<dbReference type="PROSITE" id="PS50086">
    <property type="entry name" value="TBC_RABGAP"/>
    <property type="match status" value="1"/>
</dbReference>
<dbReference type="Pfam" id="PF00566">
    <property type="entry name" value="RabGAP-TBC"/>
    <property type="match status" value="1"/>
</dbReference>
<dbReference type="Gene3D" id="1.10.8.270">
    <property type="entry name" value="putative rabgap domain of human tbc1 domain family member 14 like domains"/>
    <property type="match status" value="1"/>
</dbReference>
<dbReference type="PROSITE" id="PS50190">
    <property type="entry name" value="SEC7"/>
    <property type="match status" value="1"/>
</dbReference>
<dbReference type="GO" id="GO:0016192">
    <property type="term" value="P:vesicle-mediated transport"/>
    <property type="evidence" value="ECO:0007669"/>
    <property type="project" value="UniProtKB-ARBA"/>
</dbReference>
<evidence type="ECO:0000313" key="5">
    <source>
        <dbReference type="Proteomes" id="UP000009168"/>
    </source>
</evidence>
<dbReference type="RefSeq" id="XP_001470761.2">
    <property type="nucleotide sequence ID" value="XM_001470711.2"/>
</dbReference>
<feature type="domain" description="SEC7" evidence="3">
    <location>
        <begin position="729"/>
        <end position="917"/>
    </location>
</feature>